<keyword evidence="5" id="KW-0862">Zinc</keyword>
<dbReference type="Proteomes" id="UP000612893">
    <property type="component" value="Unassembled WGS sequence"/>
</dbReference>
<dbReference type="Gene3D" id="3.60.15.10">
    <property type="entry name" value="Ribonuclease Z/Hydroxyacylglutathione hydrolase-like"/>
    <property type="match status" value="1"/>
</dbReference>
<keyword evidence="3" id="KW-0479">Metal-binding</keyword>
<dbReference type="SMART" id="SM00849">
    <property type="entry name" value="Lactamase_B"/>
    <property type="match status" value="1"/>
</dbReference>
<sequence>MKLHLLDLGSIEYDEGFPLAGAGVSTLSAPSPPAARRKVAIIASLIEHPKIGPILFDTGAAANARELWPPVVFELFAITEYRDEHRLDAALAAAGFGLDDVKAIVLSHLHLDHGGGLEFFRGRDVPVYVNATELRNAFYAVASKEDIGPYIPHYLDFSFNWQPLDGDRVEPFPGSHLQLLAGHTPGLMGLQLDLANSGTFFVTSDQFHLRDNYEQARPLGWLLRDHAAWWRSYRLTRHLVERTGAKLVFGHDREVLEELKRERFYD</sequence>
<evidence type="ECO:0000256" key="4">
    <source>
        <dbReference type="ARBA" id="ARBA00022801"/>
    </source>
</evidence>
<dbReference type="PANTHER" id="PTHR42978:SF2">
    <property type="entry name" value="102 KBASES UNSTABLE REGION: FROM 1 TO 119443"/>
    <property type="match status" value="1"/>
</dbReference>
<dbReference type="Pfam" id="PF00753">
    <property type="entry name" value="Lactamase_B"/>
    <property type="match status" value="1"/>
</dbReference>
<feature type="domain" description="Metallo-beta-lactamase" evidence="6">
    <location>
        <begin position="40"/>
        <end position="251"/>
    </location>
</feature>
<dbReference type="AlphaFoldDB" id="A0A934N4P1"/>
<protein>
    <submittedName>
        <fullName evidence="7">N-acyl homoserine lactonase family protein</fullName>
    </submittedName>
</protein>
<keyword evidence="8" id="KW-1185">Reference proteome</keyword>
<evidence type="ECO:0000313" key="7">
    <source>
        <dbReference type="EMBL" id="MBJ7600485.1"/>
    </source>
</evidence>
<evidence type="ECO:0000256" key="1">
    <source>
        <dbReference type="ARBA" id="ARBA00001947"/>
    </source>
</evidence>
<dbReference type="SUPFAM" id="SSF56281">
    <property type="entry name" value="Metallo-hydrolase/oxidoreductase"/>
    <property type="match status" value="1"/>
</dbReference>
<keyword evidence="4" id="KW-0378">Hydrolase</keyword>
<proteinExistence type="inferred from homology"/>
<comment type="caution">
    <text evidence="7">The sequence shown here is derived from an EMBL/GenBank/DDBJ whole genome shotgun (WGS) entry which is preliminary data.</text>
</comment>
<accession>A0A934N4P1</accession>
<name>A0A934N4P1_9BACT</name>
<dbReference type="InterPro" id="IPR036866">
    <property type="entry name" value="RibonucZ/Hydroxyglut_hydro"/>
</dbReference>
<evidence type="ECO:0000256" key="3">
    <source>
        <dbReference type="ARBA" id="ARBA00022723"/>
    </source>
</evidence>
<dbReference type="InterPro" id="IPR001279">
    <property type="entry name" value="Metallo-B-lactamas"/>
</dbReference>
<dbReference type="PANTHER" id="PTHR42978">
    <property type="entry name" value="QUORUM-QUENCHING LACTONASE YTNP-RELATED-RELATED"/>
    <property type="match status" value="1"/>
</dbReference>
<evidence type="ECO:0000256" key="5">
    <source>
        <dbReference type="ARBA" id="ARBA00022833"/>
    </source>
</evidence>
<reference evidence="7" key="1">
    <citation type="submission" date="2020-10" db="EMBL/GenBank/DDBJ databases">
        <title>Ca. Dormibacterota MAGs.</title>
        <authorList>
            <person name="Montgomery K."/>
        </authorList>
    </citation>
    <scope>NUCLEOTIDE SEQUENCE [LARGE SCALE GENOMIC DNA]</scope>
    <source>
        <strain evidence="7">SC8812_S17_10</strain>
    </source>
</reference>
<dbReference type="GO" id="GO:0046872">
    <property type="term" value="F:metal ion binding"/>
    <property type="evidence" value="ECO:0007669"/>
    <property type="project" value="UniProtKB-KW"/>
</dbReference>
<dbReference type="InterPro" id="IPR051013">
    <property type="entry name" value="MBL_superfamily_lactonases"/>
</dbReference>
<dbReference type="GO" id="GO:0016787">
    <property type="term" value="F:hydrolase activity"/>
    <property type="evidence" value="ECO:0007669"/>
    <property type="project" value="UniProtKB-KW"/>
</dbReference>
<gene>
    <name evidence="7" type="ORF">JF922_20745</name>
</gene>
<dbReference type="RefSeq" id="WP_338204335.1">
    <property type="nucleotide sequence ID" value="NZ_JAEKNR010000209.1"/>
</dbReference>
<evidence type="ECO:0000256" key="2">
    <source>
        <dbReference type="ARBA" id="ARBA00007749"/>
    </source>
</evidence>
<organism evidence="7 8">
    <name type="scientific">Candidatus Nephthysia bennettiae</name>
    <dbReference type="NCBI Taxonomy" id="3127016"/>
    <lineage>
        <taxon>Bacteria</taxon>
        <taxon>Bacillati</taxon>
        <taxon>Candidatus Dormiibacterota</taxon>
        <taxon>Candidatus Dormibacteria</taxon>
        <taxon>Candidatus Dormibacterales</taxon>
        <taxon>Candidatus Dormibacteraceae</taxon>
        <taxon>Candidatus Nephthysia</taxon>
    </lineage>
</organism>
<evidence type="ECO:0000259" key="6">
    <source>
        <dbReference type="SMART" id="SM00849"/>
    </source>
</evidence>
<evidence type="ECO:0000313" key="8">
    <source>
        <dbReference type="Proteomes" id="UP000612893"/>
    </source>
</evidence>
<dbReference type="EMBL" id="JAEKNR010000209">
    <property type="protein sequence ID" value="MBJ7600485.1"/>
    <property type="molecule type" value="Genomic_DNA"/>
</dbReference>
<comment type="cofactor">
    <cofactor evidence="1">
        <name>Zn(2+)</name>
        <dbReference type="ChEBI" id="CHEBI:29105"/>
    </cofactor>
</comment>
<comment type="similarity">
    <text evidence="2">Belongs to the metallo-beta-lactamase superfamily.</text>
</comment>
<dbReference type="CDD" id="cd07729">
    <property type="entry name" value="AHL_lactonase_MBL-fold"/>
    <property type="match status" value="1"/>
</dbReference>